<dbReference type="Gramene" id="TRITD5Bv1G001520.1">
    <property type="protein sequence ID" value="TRITD5Bv1G001520.1"/>
    <property type="gene ID" value="TRITD5Bv1G001520"/>
</dbReference>
<gene>
    <name evidence="3" type="ORF">TRITD_5Bv1G001520</name>
</gene>
<feature type="transmembrane region" description="Helical" evidence="1">
    <location>
        <begin position="45"/>
        <end position="67"/>
    </location>
</feature>
<dbReference type="EMBL" id="LT934120">
    <property type="protein sequence ID" value="VAI26269.1"/>
    <property type="molecule type" value="Genomic_DNA"/>
</dbReference>
<keyword evidence="1" id="KW-0472">Membrane</keyword>
<dbReference type="AlphaFoldDB" id="A0A9R0WXP4"/>
<feature type="transmembrane region" description="Helical" evidence="1">
    <location>
        <begin position="109"/>
        <end position="127"/>
    </location>
</feature>
<reference evidence="3 4" key="1">
    <citation type="submission" date="2017-09" db="EMBL/GenBank/DDBJ databases">
        <authorList>
            <consortium name="International Durum Wheat Genome Sequencing Consortium (IDWGSC)"/>
            <person name="Milanesi L."/>
        </authorList>
    </citation>
    <scope>NUCLEOTIDE SEQUENCE [LARGE SCALE GENOMIC DNA]</scope>
    <source>
        <strain evidence="4">cv. Svevo</strain>
    </source>
</reference>
<feature type="transmembrane region" description="Helical" evidence="1">
    <location>
        <begin position="265"/>
        <end position="284"/>
    </location>
</feature>
<feature type="transmembrane region" description="Helical" evidence="1">
    <location>
        <begin position="12"/>
        <end position="33"/>
    </location>
</feature>
<dbReference type="PANTHER" id="PTHR31325">
    <property type="entry name" value="OS01G0798800 PROTEIN-RELATED"/>
    <property type="match status" value="1"/>
</dbReference>
<dbReference type="InterPro" id="IPR025315">
    <property type="entry name" value="DUF4220"/>
</dbReference>
<dbReference type="Proteomes" id="UP000324705">
    <property type="component" value="Chromosome 5B"/>
</dbReference>
<organism evidence="3 4">
    <name type="scientific">Triticum turgidum subsp. durum</name>
    <name type="common">Durum wheat</name>
    <name type="synonym">Triticum durum</name>
    <dbReference type="NCBI Taxonomy" id="4567"/>
    <lineage>
        <taxon>Eukaryota</taxon>
        <taxon>Viridiplantae</taxon>
        <taxon>Streptophyta</taxon>
        <taxon>Embryophyta</taxon>
        <taxon>Tracheophyta</taxon>
        <taxon>Spermatophyta</taxon>
        <taxon>Magnoliopsida</taxon>
        <taxon>Liliopsida</taxon>
        <taxon>Poales</taxon>
        <taxon>Poaceae</taxon>
        <taxon>BOP clade</taxon>
        <taxon>Pooideae</taxon>
        <taxon>Triticodae</taxon>
        <taxon>Triticeae</taxon>
        <taxon>Triticinae</taxon>
        <taxon>Triticum</taxon>
    </lineage>
</organism>
<dbReference type="Pfam" id="PF13968">
    <property type="entry name" value="DUF4220"/>
    <property type="match status" value="1"/>
</dbReference>
<keyword evidence="1" id="KW-0812">Transmembrane</keyword>
<feature type="transmembrane region" description="Helical" evidence="1">
    <location>
        <begin position="296"/>
        <end position="316"/>
    </location>
</feature>
<feature type="transmembrane region" description="Helical" evidence="1">
    <location>
        <begin position="79"/>
        <end position="97"/>
    </location>
</feature>
<feature type="domain" description="DUF4220" evidence="2">
    <location>
        <begin position="48"/>
        <end position="361"/>
    </location>
</feature>
<keyword evidence="1" id="KW-1133">Transmembrane helix</keyword>
<name>A0A9R0WXP4_TRITD</name>
<evidence type="ECO:0000313" key="4">
    <source>
        <dbReference type="Proteomes" id="UP000324705"/>
    </source>
</evidence>
<evidence type="ECO:0000256" key="1">
    <source>
        <dbReference type="SAM" id="Phobius"/>
    </source>
</evidence>
<sequence length="670" mass="75535">MARRLMDLWNEWEIQILVLVSYTLQVILVALARNRRLQASAVRRLVLWLAYLLADSAGLYAIGHISLSSRLPEHRLVTFWAPFLLLNLGGPDNITAYSLDDNRLWLRHMLTMVVQVLGAAYIVYMSATANGTFVFIASLLMFTVGAVKYGERTWALKRANLESIRSSLNKACGKEYCYAKPKGAKGKIDDEALQMTAHSLFYTICMQALVSSSSPTKTSLGEDSVHVMKYTFGWQDMWKMVEMELALMYDILYTKAAVIHTWSGYCIRAISPLIITAAFLLFQFSGEDSYNKMDVVVTYVSFCGAFILELSSLLGAMGSSWTRAGEGQRAWLPRLHRCVNYIKLGNHTRWPSTIGQYNLLHLSTRDTNELGSRAAKKIGLEDWWNKQHNKGKLTSTVDVNKLVFKHISRTLENEDSLDVLRKERGRVTLERSGLYDDLHRTIEGEFHGGIITWHIATDVFLCKSKQARGQDATPIVNAVRTLSNYMMFLLVARPYMLPGLVLQSLYEQTCNGLLDLWHQDGSTDTDCQASSHSLSRPNSWNLIYLPKKIFQADDPNSSRLPEREKLAQILLNRNAGSLNDNTARKPGLVLAAQLADKLLAKEMEMDVPDMLDVILGVWVEMLCYAANRCSKDAHARQLNSGGELTTIVWLLTEHAALFPVDESRNCALIE</sequence>
<keyword evidence="4" id="KW-1185">Reference proteome</keyword>
<dbReference type="Pfam" id="PF04578">
    <property type="entry name" value="DUF594"/>
    <property type="match status" value="1"/>
</dbReference>
<protein>
    <recommendedName>
        <fullName evidence="2">DUF4220 domain-containing protein</fullName>
    </recommendedName>
</protein>
<dbReference type="OMA" id="NCKEMSD"/>
<proteinExistence type="predicted"/>
<feature type="transmembrane region" description="Helical" evidence="1">
    <location>
        <begin position="133"/>
        <end position="150"/>
    </location>
</feature>
<evidence type="ECO:0000259" key="2">
    <source>
        <dbReference type="Pfam" id="PF13968"/>
    </source>
</evidence>
<evidence type="ECO:0000313" key="3">
    <source>
        <dbReference type="EMBL" id="VAI26269.1"/>
    </source>
</evidence>
<dbReference type="InterPro" id="IPR007658">
    <property type="entry name" value="DUF594"/>
</dbReference>
<accession>A0A9R0WXP4</accession>